<dbReference type="InterPro" id="IPR023393">
    <property type="entry name" value="START-like_dom_sf"/>
</dbReference>
<dbReference type="AlphaFoldDB" id="A0A6G9ZC89"/>
<accession>A0A6G9ZC89</accession>
<feature type="region of interest" description="Disordered" evidence="1">
    <location>
        <begin position="33"/>
        <end position="53"/>
    </location>
</feature>
<gene>
    <name evidence="2" type="ORF">F6W96_34075</name>
</gene>
<sequence>MPKNFEIRKEVVLEATPEQVWQAIATAEGLAAWAPPPHERPEGAGVEREEPKRLSVRTPELPNGAFHAFEFLLEARDGGTTVLRFVHSGFLGDDWDSEYSFEELTGRGWNMYLHTLFEYLKYFSGRTATYVEAQAPAAGAATEAWSTLQQGLGLTGTVRLGERVRLTPEGLPPIEGVVDYAELPGNFLAVRTDDGLYRFHNLTVMDMPIAVGHHIFADIDREVTARAWKDWLDRLFT</sequence>
<organism evidence="2 3">
    <name type="scientific">Nocardia terpenica</name>
    <dbReference type="NCBI Taxonomy" id="455432"/>
    <lineage>
        <taxon>Bacteria</taxon>
        <taxon>Bacillati</taxon>
        <taxon>Actinomycetota</taxon>
        <taxon>Actinomycetes</taxon>
        <taxon>Mycobacteriales</taxon>
        <taxon>Nocardiaceae</taxon>
        <taxon>Nocardia</taxon>
    </lineage>
</organism>
<dbReference type="CDD" id="cd07814">
    <property type="entry name" value="SRPBCC_CalC_Aha1-like"/>
    <property type="match status" value="1"/>
</dbReference>
<evidence type="ECO:0000313" key="3">
    <source>
        <dbReference type="Proteomes" id="UP000500953"/>
    </source>
</evidence>
<dbReference type="SUPFAM" id="SSF55961">
    <property type="entry name" value="Bet v1-like"/>
    <property type="match status" value="1"/>
</dbReference>
<dbReference type="Proteomes" id="UP000500953">
    <property type="component" value="Chromosome"/>
</dbReference>
<evidence type="ECO:0000256" key="1">
    <source>
        <dbReference type="SAM" id="MobiDB-lite"/>
    </source>
</evidence>
<proteinExistence type="predicted"/>
<dbReference type="RefSeq" id="WP_167490035.1">
    <property type="nucleotide sequence ID" value="NZ_CP046173.1"/>
</dbReference>
<name>A0A6G9ZC89_9NOCA</name>
<reference evidence="2 3" key="1">
    <citation type="journal article" date="2019" name="ACS Chem. Biol.">
        <title>Identification and Mobilization of a Cryptic Antibiotic Biosynthesis Gene Locus from a Human-Pathogenic Nocardia Isolate.</title>
        <authorList>
            <person name="Herisse M."/>
            <person name="Ishida K."/>
            <person name="Porter J.L."/>
            <person name="Howden B."/>
            <person name="Hertweck C."/>
            <person name="Stinear T.P."/>
            <person name="Pidot S.J."/>
        </authorList>
    </citation>
    <scope>NUCLEOTIDE SEQUENCE [LARGE SCALE GENOMIC DNA]</scope>
    <source>
        <strain evidence="2 3">AUSMDU00012715</strain>
    </source>
</reference>
<dbReference type="Gene3D" id="3.30.530.20">
    <property type="match status" value="2"/>
</dbReference>
<protein>
    <submittedName>
        <fullName evidence="2">SRPBCC domain-containing protein</fullName>
    </submittedName>
</protein>
<feature type="compositionally biased region" description="Basic and acidic residues" evidence="1">
    <location>
        <begin position="37"/>
        <end position="53"/>
    </location>
</feature>
<dbReference type="EMBL" id="CP046173">
    <property type="protein sequence ID" value="QIS22623.1"/>
    <property type="molecule type" value="Genomic_DNA"/>
</dbReference>
<evidence type="ECO:0000313" key="2">
    <source>
        <dbReference type="EMBL" id="QIS22623.1"/>
    </source>
</evidence>